<protein>
    <submittedName>
        <fullName evidence="3">Uncharacterized peroxidase-related enzyme</fullName>
    </submittedName>
</protein>
<dbReference type="PANTHER" id="PTHR35446">
    <property type="entry name" value="SI:CH211-175M2.5"/>
    <property type="match status" value="1"/>
</dbReference>
<dbReference type="AlphaFoldDB" id="A0A1G7RH36"/>
<dbReference type="InterPro" id="IPR004675">
    <property type="entry name" value="AhpD_core"/>
</dbReference>
<dbReference type="Proteomes" id="UP000199415">
    <property type="component" value="Unassembled WGS sequence"/>
</dbReference>
<dbReference type="RefSeq" id="WP_090019735.1">
    <property type="nucleotide sequence ID" value="NZ_FNCE01000005.1"/>
</dbReference>
<sequence length="189" mass="20363">MSAPKNGFQLHTKDTAPADSKPLMEKVEQGYGFVPNFFGVISESPAAAEAYMTLNQIFTGKSSLSAADVQVVLLTISQHNKCNYCVAAHTASAERTGLDAGTIQALREGRNLPDAKQDALATFTRKLIDKNGWVSEDDVQTFLDAGYTRQNLLDVILGLSMKTLSNYVNHIAETPVDGPLADKALDKAS</sequence>
<dbReference type="InterPro" id="IPR003779">
    <property type="entry name" value="CMD-like"/>
</dbReference>
<dbReference type="Pfam" id="PF02627">
    <property type="entry name" value="CMD"/>
    <property type="match status" value="1"/>
</dbReference>
<dbReference type="EMBL" id="FNCE01000005">
    <property type="protein sequence ID" value="SDG09925.1"/>
    <property type="molecule type" value="Genomic_DNA"/>
</dbReference>
<feature type="domain" description="Carboxymuconolactone decarboxylase-like" evidence="2">
    <location>
        <begin position="45"/>
        <end position="108"/>
    </location>
</feature>
<feature type="compositionally biased region" description="Basic and acidic residues" evidence="1">
    <location>
        <begin position="11"/>
        <end position="21"/>
    </location>
</feature>
<dbReference type="PANTHER" id="PTHR35446:SF3">
    <property type="entry name" value="CMD DOMAIN-CONTAINING PROTEIN"/>
    <property type="match status" value="1"/>
</dbReference>
<keyword evidence="3" id="KW-0560">Oxidoreductase</keyword>
<gene>
    <name evidence="3" type="ORF">SAMN05216241_105126</name>
</gene>
<dbReference type="SUPFAM" id="SSF69118">
    <property type="entry name" value="AhpD-like"/>
    <property type="match status" value="1"/>
</dbReference>
<dbReference type="OrthoDB" id="9808310at2"/>
<evidence type="ECO:0000259" key="2">
    <source>
        <dbReference type="Pfam" id="PF02627"/>
    </source>
</evidence>
<dbReference type="Gene3D" id="1.20.1290.10">
    <property type="entry name" value="AhpD-like"/>
    <property type="match status" value="1"/>
</dbReference>
<accession>A0A1G7RH36</accession>
<evidence type="ECO:0000313" key="3">
    <source>
        <dbReference type="EMBL" id="SDG09925.1"/>
    </source>
</evidence>
<dbReference type="NCBIfam" id="TIGR00778">
    <property type="entry name" value="ahpD_dom"/>
    <property type="match status" value="1"/>
</dbReference>
<dbReference type="STRING" id="1082479.SAMN05216241_105126"/>
<dbReference type="GO" id="GO:0051920">
    <property type="term" value="F:peroxiredoxin activity"/>
    <property type="evidence" value="ECO:0007669"/>
    <property type="project" value="InterPro"/>
</dbReference>
<reference evidence="3 4" key="1">
    <citation type="submission" date="2016-10" db="EMBL/GenBank/DDBJ databases">
        <authorList>
            <person name="de Groot N.N."/>
        </authorList>
    </citation>
    <scope>NUCLEOTIDE SEQUENCE [LARGE SCALE GENOMIC DNA]</scope>
    <source>
        <strain evidence="3 4">DSM 25584</strain>
    </source>
</reference>
<dbReference type="InterPro" id="IPR029032">
    <property type="entry name" value="AhpD-like"/>
</dbReference>
<proteinExistence type="predicted"/>
<keyword evidence="3" id="KW-0575">Peroxidase</keyword>
<evidence type="ECO:0000313" key="4">
    <source>
        <dbReference type="Proteomes" id="UP000199415"/>
    </source>
</evidence>
<organism evidence="3 4">
    <name type="scientific">Limimonas halophila</name>
    <dbReference type="NCBI Taxonomy" id="1082479"/>
    <lineage>
        <taxon>Bacteria</taxon>
        <taxon>Pseudomonadati</taxon>
        <taxon>Pseudomonadota</taxon>
        <taxon>Alphaproteobacteria</taxon>
        <taxon>Rhodospirillales</taxon>
        <taxon>Rhodovibrionaceae</taxon>
        <taxon>Limimonas</taxon>
    </lineage>
</organism>
<name>A0A1G7RH36_9PROT</name>
<keyword evidence="4" id="KW-1185">Reference proteome</keyword>
<feature type="region of interest" description="Disordered" evidence="1">
    <location>
        <begin position="1"/>
        <end position="21"/>
    </location>
</feature>
<evidence type="ECO:0000256" key="1">
    <source>
        <dbReference type="SAM" id="MobiDB-lite"/>
    </source>
</evidence>